<dbReference type="EMBL" id="WIEZ01000018">
    <property type="protein sequence ID" value="NKM48830.1"/>
    <property type="molecule type" value="Genomic_DNA"/>
</dbReference>
<dbReference type="Proteomes" id="UP000662259">
    <property type="component" value="Unassembled WGS sequence"/>
</dbReference>
<dbReference type="AlphaFoldDB" id="A0A8I2GTB2"/>
<keyword evidence="2" id="KW-0472">Membrane</keyword>
<evidence type="ECO:0000313" key="3">
    <source>
        <dbReference type="EMBL" id="NKM48830.1"/>
    </source>
</evidence>
<feature type="compositionally biased region" description="Polar residues" evidence="1">
    <location>
        <begin position="50"/>
        <end position="59"/>
    </location>
</feature>
<feature type="compositionally biased region" description="Basic and acidic residues" evidence="1">
    <location>
        <begin position="62"/>
        <end position="75"/>
    </location>
</feature>
<feature type="region of interest" description="Disordered" evidence="1">
    <location>
        <begin position="1"/>
        <end position="75"/>
    </location>
</feature>
<reference evidence="3" key="1">
    <citation type="submission" date="2019-10" db="EMBL/GenBank/DDBJ databases">
        <title>Rhizobium leguminosarum symbiovar viciae collection.</title>
        <authorList>
            <person name="Boivin S."/>
            <person name="Lepetit M."/>
        </authorList>
    </citation>
    <scope>NUCLEOTIDE SEQUENCE</scope>
    <source>
        <strain evidence="3">L143</strain>
    </source>
</reference>
<evidence type="ECO:0000313" key="4">
    <source>
        <dbReference type="Proteomes" id="UP000662259"/>
    </source>
</evidence>
<accession>A0A8I2GTB2</accession>
<feature type="transmembrane region" description="Helical" evidence="2">
    <location>
        <begin position="89"/>
        <end position="112"/>
    </location>
</feature>
<keyword evidence="2" id="KW-1133">Transmembrane helix</keyword>
<protein>
    <recommendedName>
        <fullName evidence="5">Transmembrane protein</fullName>
    </recommendedName>
</protein>
<evidence type="ECO:0008006" key="5">
    <source>
        <dbReference type="Google" id="ProtNLM"/>
    </source>
</evidence>
<organism evidence="3 4">
    <name type="scientific">Rhizobium leguminosarum bv. viciae</name>
    <dbReference type="NCBI Taxonomy" id="387"/>
    <lineage>
        <taxon>Bacteria</taxon>
        <taxon>Pseudomonadati</taxon>
        <taxon>Pseudomonadota</taxon>
        <taxon>Alphaproteobacteria</taxon>
        <taxon>Hyphomicrobiales</taxon>
        <taxon>Rhizobiaceae</taxon>
        <taxon>Rhizobium/Agrobacterium group</taxon>
        <taxon>Rhizobium</taxon>
    </lineage>
</organism>
<sequence>MRGNAQGPTNERAASRSRSAGERNEKGAIERCDAVPATGRDGEPAHGLTRKSQASSQAIAPQREEHHEQHLKAEQGYHDDEDALWRKGIVAALLLCIVAVLYFALFSVMQVAQVPVYKHP</sequence>
<name>A0A8I2GTB2_RHILV</name>
<comment type="caution">
    <text evidence="3">The sequence shown here is derived from an EMBL/GenBank/DDBJ whole genome shotgun (WGS) entry which is preliminary data.</text>
</comment>
<gene>
    <name evidence="3" type="ORF">GFL91_28575</name>
</gene>
<feature type="compositionally biased region" description="Basic and acidic residues" evidence="1">
    <location>
        <begin position="19"/>
        <end position="33"/>
    </location>
</feature>
<proteinExistence type="predicted"/>
<keyword evidence="2" id="KW-0812">Transmembrane</keyword>
<evidence type="ECO:0000256" key="2">
    <source>
        <dbReference type="SAM" id="Phobius"/>
    </source>
</evidence>
<evidence type="ECO:0000256" key="1">
    <source>
        <dbReference type="SAM" id="MobiDB-lite"/>
    </source>
</evidence>
<dbReference type="RefSeq" id="WP_168277062.1">
    <property type="nucleotide sequence ID" value="NZ_WIEZ01000018.1"/>
</dbReference>